<sequence>MLHVRPSRTGTSEERPYPPTLSVNTSADHLGARESQPFAHDTTPTEGGGFTPDITLNGDDEPSFLNHDEERAIRRLLESWMERLQLISVLTIFFASTEATLISITTPPQGQAANMTMLALAANAGLTGGLVLHILAALISFLGGFFLVRYKIKWARTERQSMAKKRESSHSRGSSQNYTYVVSPVEMEPTVTEHGENLSVPSPPPGLHRRLRRATRAFTGTYLTWNEAYLEPSQIHRVPTRLLGRFHFMCVVLTLLGFIASVIGIVCDAYDRLPPIIGSVALIVMSITFLIVIGIFFMPDECEDRHLEEGGGGT</sequence>
<accession>A0A0D2LLI6</accession>
<dbReference type="OrthoDB" id="2653987at2759"/>
<dbReference type="Proteomes" id="UP000054270">
    <property type="component" value="Unassembled WGS sequence"/>
</dbReference>
<organism evidence="3 4">
    <name type="scientific">Hypholoma sublateritium (strain FD-334 SS-4)</name>
    <dbReference type="NCBI Taxonomy" id="945553"/>
    <lineage>
        <taxon>Eukaryota</taxon>
        <taxon>Fungi</taxon>
        <taxon>Dikarya</taxon>
        <taxon>Basidiomycota</taxon>
        <taxon>Agaricomycotina</taxon>
        <taxon>Agaricomycetes</taxon>
        <taxon>Agaricomycetidae</taxon>
        <taxon>Agaricales</taxon>
        <taxon>Agaricineae</taxon>
        <taxon>Strophariaceae</taxon>
        <taxon>Hypholoma</taxon>
    </lineage>
</organism>
<reference evidence="4" key="1">
    <citation type="submission" date="2014-04" db="EMBL/GenBank/DDBJ databases">
        <title>Evolutionary Origins and Diversification of the Mycorrhizal Mutualists.</title>
        <authorList>
            <consortium name="DOE Joint Genome Institute"/>
            <consortium name="Mycorrhizal Genomics Consortium"/>
            <person name="Kohler A."/>
            <person name="Kuo A."/>
            <person name="Nagy L.G."/>
            <person name="Floudas D."/>
            <person name="Copeland A."/>
            <person name="Barry K.W."/>
            <person name="Cichocki N."/>
            <person name="Veneault-Fourrey C."/>
            <person name="LaButti K."/>
            <person name="Lindquist E.A."/>
            <person name="Lipzen A."/>
            <person name="Lundell T."/>
            <person name="Morin E."/>
            <person name="Murat C."/>
            <person name="Riley R."/>
            <person name="Ohm R."/>
            <person name="Sun H."/>
            <person name="Tunlid A."/>
            <person name="Henrissat B."/>
            <person name="Grigoriev I.V."/>
            <person name="Hibbett D.S."/>
            <person name="Martin F."/>
        </authorList>
    </citation>
    <scope>NUCLEOTIDE SEQUENCE [LARGE SCALE GENOMIC DNA]</scope>
    <source>
        <strain evidence="4">FD-334 SS-4</strain>
    </source>
</reference>
<dbReference type="AlphaFoldDB" id="A0A0D2LLI6"/>
<keyword evidence="2" id="KW-0812">Transmembrane</keyword>
<protein>
    <submittedName>
        <fullName evidence="3">Uncharacterized protein</fullName>
    </submittedName>
</protein>
<evidence type="ECO:0000256" key="1">
    <source>
        <dbReference type="SAM" id="MobiDB-lite"/>
    </source>
</evidence>
<dbReference type="EMBL" id="KN817520">
    <property type="protein sequence ID" value="KJA28822.1"/>
    <property type="molecule type" value="Genomic_DNA"/>
</dbReference>
<evidence type="ECO:0000256" key="2">
    <source>
        <dbReference type="SAM" id="Phobius"/>
    </source>
</evidence>
<proteinExistence type="predicted"/>
<gene>
    <name evidence="3" type="ORF">HYPSUDRAFT_50992</name>
</gene>
<keyword evidence="2" id="KW-1133">Transmembrane helix</keyword>
<feature type="transmembrane region" description="Helical" evidence="2">
    <location>
        <begin position="276"/>
        <end position="297"/>
    </location>
</feature>
<name>A0A0D2LLI6_HYPSF</name>
<feature type="region of interest" description="Disordered" evidence="1">
    <location>
        <begin position="1"/>
        <end position="63"/>
    </location>
</feature>
<evidence type="ECO:0000313" key="3">
    <source>
        <dbReference type="EMBL" id="KJA28822.1"/>
    </source>
</evidence>
<evidence type="ECO:0000313" key="4">
    <source>
        <dbReference type="Proteomes" id="UP000054270"/>
    </source>
</evidence>
<keyword evidence="4" id="KW-1185">Reference proteome</keyword>
<keyword evidence="2" id="KW-0472">Membrane</keyword>
<feature type="transmembrane region" description="Helical" evidence="2">
    <location>
        <begin position="124"/>
        <end position="148"/>
    </location>
</feature>
<feature type="transmembrane region" description="Helical" evidence="2">
    <location>
        <begin position="84"/>
        <end position="104"/>
    </location>
</feature>
<feature type="transmembrane region" description="Helical" evidence="2">
    <location>
        <begin position="246"/>
        <end position="270"/>
    </location>
</feature>